<organism evidence="1 2">
    <name type="scientific">Pandoraea captiosa</name>
    <dbReference type="NCBI Taxonomy" id="2508302"/>
    <lineage>
        <taxon>Bacteria</taxon>
        <taxon>Pseudomonadati</taxon>
        <taxon>Pseudomonadota</taxon>
        <taxon>Betaproteobacteria</taxon>
        <taxon>Burkholderiales</taxon>
        <taxon>Burkholderiaceae</taxon>
        <taxon>Pandoraea</taxon>
    </lineage>
</organism>
<protein>
    <submittedName>
        <fullName evidence="1">Uncharacterized protein</fullName>
    </submittedName>
</protein>
<dbReference type="Proteomes" id="UP000414136">
    <property type="component" value="Unassembled WGS sequence"/>
</dbReference>
<dbReference type="AlphaFoldDB" id="A0A5E4ZQ45"/>
<keyword evidence="2" id="KW-1185">Reference proteome</keyword>
<gene>
    <name evidence="1" type="ORF">PCA31118_01227</name>
</gene>
<evidence type="ECO:0000313" key="2">
    <source>
        <dbReference type="Proteomes" id="UP000414136"/>
    </source>
</evidence>
<proteinExistence type="predicted"/>
<dbReference type="EMBL" id="CABPSQ010000002">
    <property type="protein sequence ID" value="VVE63344.1"/>
    <property type="molecule type" value="Genomic_DNA"/>
</dbReference>
<evidence type="ECO:0000313" key="1">
    <source>
        <dbReference type="EMBL" id="VVE63344.1"/>
    </source>
</evidence>
<sequence length="29" mass="3107">MGAVIAANLRARGEEKNAFSCKDALLKTK</sequence>
<reference evidence="1 2" key="1">
    <citation type="submission" date="2019-08" db="EMBL/GenBank/DDBJ databases">
        <authorList>
            <person name="Peeters C."/>
        </authorList>
    </citation>
    <scope>NUCLEOTIDE SEQUENCE [LARGE SCALE GENOMIC DNA]</scope>
    <source>
        <strain evidence="1 2">LMG 31118</strain>
    </source>
</reference>
<name>A0A5E4ZQ45_9BURK</name>
<accession>A0A5E4ZQ45</accession>